<protein>
    <submittedName>
        <fullName evidence="1">Uncharacterized protein</fullName>
    </submittedName>
</protein>
<comment type="caution">
    <text evidence="1">The sequence shown here is derived from an EMBL/GenBank/DDBJ whole genome shotgun (WGS) entry which is preliminary data.</text>
</comment>
<reference evidence="1" key="2">
    <citation type="submission" date="2021-12" db="EMBL/GenBank/DDBJ databases">
        <title>Resequencing data analysis of finger millet.</title>
        <authorList>
            <person name="Hatakeyama M."/>
            <person name="Aluri S."/>
            <person name="Balachadran M.T."/>
            <person name="Sivarajan S.R."/>
            <person name="Poveda L."/>
            <person name="Shimizu-Inatsugi R."/>
            <person name="Schlapbach R."/>
            <person name="Sreeman S.M."/>
            <person name="Shimizu K.K."/>
        </authorList>
    </citation>
    <scope>NUCLEOTIDE SEQUENCE</scope>
</reference>
<evidence type="ECO:0000313" key="2">
    <source>
        <dbReference type="Proteomes" id="UP001054889"/>
    </source>
</evidence>
<accession>A0AAV5FDV5</accession>
<reference evidence="1" key="1">
    <citation type="journal article" date="2018" name="DNA Res.">
        <title>Multiple hybrid de novo genome assembly of finger millet, an orphan allotetraploid crop.</title>
        <authorList>
            <person name="Hatakeyama M."/>
            <person name="Aluri S."/>
            <person name="Balachadran M.T."/>
            <person name="Sivarajan S.R."/>
            <person name="Patrignani A."/>
            <person name="Gruter S."/>
            <person name="Poveda L."/>
            <person name="Shimizu-Inatsugi R."/>
            <person name="Baeten J."/>
            <person name="Francoijs K.J."/>
            <person name="Nataraja K.N."/>
            <person name="Reddy Y.A.N."/>
            <person name="Phadnis S."/>
            <person name="Ravikumar R.L."/>
            <person name="Schlapbach R."/>
            <person name="Sreeman S.M."/>
            <person name="Shimizu K.K."/>
        </authorList>
    </citation>
    <scope>NUCLEOTIDE SEQUENCE</scope>
</reference>
<organism evidence="1 2">
    <name type="scientific">Eleusine coracana subsp. coracana</name>
    <dbReference type="NCBI Taxonomy" id="191504"/>
    <lineage>
        <taxon>Eukaryota</taxon>
        <taxon>Viridiplantae</taxon>
        <taxon>Streptophyta</taxon>
        <taxon>Embryophyta</taxon>
        <taxon>Tracheophyta</taxon>
        <taxon>Spermatophyta</taxon>
        <taxon>Magnoliopsida</taxon>
        <taxon>Liliopsida</taxon>
        <taxon>Poales</taxon>
        <taxon>Poaceae</taxon>
        <taxon>PACMAD clade</taxon>
        <taxon>Chloridoideae</taxon>
        <taxon>Cynodonteae</taxon>
        <taxon>Eleusininae</taxon>
        <taxon>Eleusine</taxon>
    </lineage>
</organism>
<name>A0AAV5FDV5_ELECO</name>
<proteinExistence type="predicted"/>
<dbReference type="EMBL" id="BQKI01000084">
    <property type="protein sequence ID" value="GJN33152.1"/>
    <property type="molecule type" value="Genomic_DNA"/>
</dbReference>
<sequence>MPAKPNYYGTTADAAGCGGGGYRKMERGAAAGREEDRGWARLVRGPRGSGGCGGAFECAMPFNATQGCGRAIVFFHLGL</sequence>
<evidence type="ECO:0000313" key="1">
    <source>
        <dbReference type="EMBL" id="GJN33152.1"/>
    </source>
</evidence>
<gene>
    <name evidence="1" type="primary">gb21719</name>
    <name evidence="1" type="ORF">PR202_gb21719</name>
</gene>
<keyword evidence="2" id="KW-1185">Reference proteome</keyword>
<dbReference type="Proteomes" id="UP001054889">
    <property type="component" value="Unassembled WGS sequence"/>
</dbReference>
<dbReference type="AlphaFoldDB" id="A0AAV5FDV5"/>